<dbReference type="AlphaFoldDB" id="A0A917HPJ2"/>
<dbReference type="Proteomes" id="UP000600247">
    <property type="component" value="Unassembled WGS sequence"/>
</dbReference>
<accession>A0A917HPJ2</accession>
<evidence type="ECO:0000313" key="1">
    <source>
        <dbReference type="EMBL" id="GGG85522.1"/>
    </source>
</evidence>
<name>A0A917HPJ2_9BACL</name>
<evidence type="ECO:0000313" key="2">
    <source>
        <dbReference type="Proteomes" id="UP000600247"/>
    </source>
</evidence>
<gene>
    <name evidence="1" type="ORF">GCM10010918_49400</name>
</gene>
<sequence>MPLPFLLCRCPFYPMLLPVAAGRMVDKSDSVVKRRILREFAEGSSYGKLQNRFQVGYYWFVVRGGVPNSNETWG</sequence>
<dbReference type="EMBL" id="BMHY01000014">
    <property type="protein sequence ID" value="GGG85522.1"/>
    <property type="molecule type" value="Genomic_DNA"/>
</dbReference>
<keyword evidence="2" id="KW-1185">Reference proteome</keyword>
<organism evidence="1 2">
    <name type="scientific">Paenibacillus radicis</name>
    <name type="common">ex Gao et al. 2016</name>
    <dbReference type="NCBI Taxonomy" id="1737354"/>
    <lineage>
        <taxon>Bacteria</taxon>
        <taxon>Bacillati</taxon>
        <taxon>Bacillota</taxon>
        <taxon>Bacilli</taxon>
        <taxon>Bacillales</taxon>
        <taxon>Paenibacillaceae</taxon>
        <taxon>Paenibacillus</taxon>
    </lineage>
</organism>
<reference evidence="1 2" key="1">
    <citation type="journal article" date="2014" name="Int. J. Syst. Evol. Microbiol.">
        <title>Complete genome sequence of Corynebacterium casei LMG S-19264T (=DSM 44701T), isolated from a smear-ripened cheese.</title>
        <authorList>
            <consortium name="US DOE Joint Genome Institute (JGI-PGF)"/>
            <person name="Walter F."/>
            <person name="Albersmeier A."/>
            <person name="Kalinowski J."/>
            <person name="Ruckert C."/>
        </authorList>
    </citation>
    <scope>NUCLEOTIDE SEQUENCE [LARGE SCALE GENOMIC DNA]</scope>
    <source>
        <strain evidence="1 2">CGMCC 1.15286</strain>
    </source>
</reference>
<protein>
    <submittedName>
        <fullName evidence="1">Uncharacterized protein</fullName>
    </submittedName>
</protein>
<proteinExistence type="predicted"/>
<comment type="caution">
    <text evidence="1">The sequence shown here is derived from an EMBL/GenBank/DDBJ whole genome shotgun (WGS) entry which is preliminary data.</text>
</comment>